<dbReference type="CDD" id="cd21987">
    <property type="entry name" value="HMG-box_TFAM_rpt2"/>
    <property type="match status" value="1"/>
</dbReference>
<proteinExistence type="predicted"/>
<keyword evidence="6 14" id="KW-0238">DNA-binding</keyword>
<evidence type="ECO:0000256" key="1">
    <source>
        <dbReference type="ARBA" id="ARBA00004436"/>
    </source>
</evidence>
<evidence type="ECO:0000259" key="15">
    <source>
        <dbReference type="PROSITE" id="PS50118"/>
    </source>
</evidence>
<dbReference type="RefSeq" id="XP_006032464.1">
    <property type="nucleotide sequence ID" value="XM_006032402.2"/>
</dbReference>
<evidence type="ECO:0000256" key="11">
    <source>
        <dbReference type="ARBA" id="ARBA00040582"/>
    </source>
</evidence>
<dbReference type="Pfam" id="PF09011">
    <property type="entry name" value="HMG_box_2"/>
    <property type="match status" value="1"/>
</dbReference>
<dbReference type="GO" id="GO:0042645">
    <property type="term" value="C:mitochondrial nucleoid"/>
    <property type="evidence" value="ECO:0007669"/>
    <property type="project" value="UniProtKB-SubCell"/>
</dbReference>
<evidence type="ECO:0000256" key="10">
    <source>
        <dbReference type="ARBA" id="ARBA00023271"/>
    </source>
</evidence>
<dbReference type="Proteomes" id="UP000189705">
    <property type="component" value="Unplaced"/>
</dbReference>
<evidence type="ECO:0000256" key="12">
    <source>
        <dbReference type="ARBA" id="ARBA00045216"/>
    </source>
</evidence>
<dbReference type="InterPro" id="IPR050342">
    <property type="entry name" value="HMGB"/>
</dbReference>
<evidence type="ECO:0000313" key="16">
    <source>
        <dbReference type="Proteomes" id="UP000189705"/>
    </source>
</evidence>
<evidence type="ECO:0000256" key="9">
    <source>
        <dbReference type="ARBA" id="ARBA00023163"/>
    </source>
</evidence>
<keyword evidence="8" id="KW-0010">Activator</keyword>
<comment type="function">
    <text evidence="12">Binds to the mitochondrial light strand promoter and functions in mitochondrial transcription regulation. Component of the mitochondrial transcription initiation complex, composed at least of TFB2M, TFAM and POLRMT that is required for basal transcription of mitochondrial DNA. In this complex, TFAM recruits POLRMT to a specific promoter whereas TFB2M induces structural changes in POLRMT to enable promoter opening and trapping of the DNA non-template strand. Required for accurate and efficient promoter recognition by the mitochondrial RNA polymerase. Promotes transcription initiation from the HSP1 and the light strand promoter by binding immediately upstream of transcriptional start sites. Is able to unwind DNA. Bends the mitochondrial light strand promoter DNA into a U-turn shape via its HMG boxes. Required for maintenance of normal levels of mitochondrial DNA. May play a role in organizing and compacting mitochondrial DNA.</text>
</comment>
<keyword evidence="5" id="KW-0805">Transcription regulation</keyword>
<dbReference type="Gene3D" id="1.10.30.10">
    <property type="entry name" value="High mobility group box domain"/>
    <property type="match status" value="2"/>
</dbReference>
<feature type="DNA-binding region" description="HMG box" evidence="14">
    <location>
        <begin position="44"/>
        <end position="112"/>
    </location>
</feature>
<keyword evidence="16" id="KW-1185">Reference proteome</keyword>
<evidence type="ECO:0000313" key="17">
    <source>
        <dbReference type="RefSeq" id="XP_006032464.1"/>
    </source>
</evidence>
<dbReference type="InterPro" id="IPR009071">
    <property type="entry name" value="HMG_box_dom"/>
</dbReference>
<name>A0A1U7S0C8_ALLSI</name>
<dbReference type="GeneID" id="102376972"/>
<dbReference type="GO" id="GO:0003677">
    <property type="term" value="F:DNA binding"/>
    <property type="evidence" value="ECO:0007669"/>
    <property type="project" value="UniProtKB-UniRule"/>
</dbReference>
<comment type="subcellular location">
    <subcellularLocation>
        <location evidence="1">Mitochondrion matrix</location>
        <location evidence="1">Mitochondrion nucleoid</location>
    </subcellularLocation>
</comment>
<dbReference type="STRING" id="38654.A0A1U7S0C8"/>
<dbReference type="OrthoDB" id="5550281at2759"/>
<dbReference type="GO" id="GO:0005634">
    <property type="term" value="C:nucleus"/>
    <property type="evidence" value="ECO:0007669"/>
    <property type="project" value="UniProtKB-UniRule"/>
</dbReference>
<keyword evidence="9" id="KW-0804">Transcription</keyword>
<dbReference type="Pfam" id="PF00505">
    <property type="entry name" value="HMG_box"/>
    <property type="match status" value="1"/>
</dbReference>
<dbReference type="CTD" id="7019"/>
<evidence type="ECO:0000256" key="6">
    <source>
        <dbReference type="ARBA" id="ARBA00023125"/>
    </source>
</evidence>
<feature type="domain" description="HMG box" evidence="15">
    <location>
        <begin position="149"/>
        <end position="213"/>
    </location>
</feature>
<keyword evidence="3" id="KW-0677">Repeat</keyword>
<evidence type="ECO:0000256" key="8">
    <source>
        <dbReference type="ARBA" id="ARBA00023159"/>
    </source>
</evidence>
<comment type="subunit">
    <text evidence="13">Monomer; binds DNA as a monomer. Homodimer. Component of the mitochondrial transcription initiation complex, composed at least of TFB2M, TFAM and POLRMT. In this complex TFAM recruits POLRMT to the promoter whereas TFB2M induces structural changes in POLRMT to enable promoter opening and trapping of the DNA non-template strand. Upon metabolic stress, forms a complex composed of FOXO3, SIRT3, TFAM and POLRMT. Interacts with TFB1M and TFB2M. Interacts with CLPX; this enhances DNA-binding.</text>
</comment>
<dbReference type="FunFam" id="1.10.30.10:FF:000043">
    <property type="entry name" value="Transcription factor A, mitochondrial"/>
    <property type="match status" value="1"/>
</dbReference>
<dbReference type="GO" id="GO:0006357">
    <property type="term" value="P:regulation of transcription by RNA polymerase II"/>
    <property type="evidence" value="ECO:0007669"/>
    <property type="project" value="TreeGrafter"/>
</dbReference>
<protein>
    <recommendedName>
        <fullName evidence="11">Transcription factor A, mitochondrial</fullName>
    </recommendedName>
</protein>
<feature type="domain" description="HMG box" evidence="15">
    <location>
        <begin position="44"/>
        <end position="112"/>
    </location>
</feature>
<evidence type="ECO:0000256" key="4">
    <source>
        <dbReference type="ARBA" id="ARBA00022946"/>
    </source>
</evidence>
<dbReference type="PANTHER" id="PTHR48112:SF36">
    <property type="entry name" value="TRANSCRIPTION FACTOR A, MITOCHONDRIAL"/>
    <property type="match status" value="1"/>
</dbReference>
<keyword evidence="14" id="KW-0539">Nucleus</keyword>
<dbReference type="SUPFAM" id="SSF47095">
    <property type="entry name" value="HMG-box"/>
    <property type="match status" value="2"/>
</dbReference>
<dbReference type="AlphaFoldDB" id="A0A1U7S0C8"/>
<evidence type="ECO:0000256" key="7">
    <source>
        <dbReference type="ARBA" id="ARBA00023128"/>
    </source>
</evidence>
<dbReference type="SMART" id="SM00398">
    <property type="entry name" value="HMG"/>
    <property type="match status" value="2"/>
</dbReference>
<evidence type="ECO:0000256" key="2">
    <source>
        <dbReference type="ARBA" id="ARBA00022553"/>
    </source>
</evidence>
<dbReference type="InterPro" id="IPR036910">
    <property type="entry name" value="HMG_box_dom_sf"/>
</dbReference>
<evidence type="ECO:0000256" key="5">
    <source>
        <dbReference type="ARBA" id="ARBA00023015"/>
    </source>
</evidence>
<dbReference type="InParanoid" id="A0A1U7S0C8"/>
<dbReference type="eggNOG" id="KOG0381">
    <property type="taxonomic scope" value="Eukaryota"/>
</dbReference>
<keyword evidence="10" id="KW-1135">Mitochondrion nucleoid</keyword>
<reference evidence="17" key="1">
    <citation type="submission" date="2025-08" db="UniProtKB">
        <authorList>
            <consortium name="RefSeq"/>
        </authorList>
    </citation>
    <scope>IDENTIFICATION</scope>
</reference>
<evidence type="ECO:0000256" key="13">
    <source>
        <dbReference type="ARBA" id="ARBA00046467"/>
    </source>
</evidence>
<dbReference type="PANTHER" id="PTHR48112">
    <property type="entry name" value="HIGH MOBILITY GROUP PROTEIN DSP1"/>
    <property type="match status" value="1"/>
</dbReference>
<dbReference type="PROSITE" id="PS50118">
    <property type="entry name" value="HMG_BOX_2"/>
    <property type="match status" value="2"/>
</dbReference>
<sequence>MAATLLGQVLAYALHTQRLLRCSAPCSGPARRWFCQEPGPPSAPKPPARAFIRFYVDQAVTVKKQNPGIRVSEMAKKVAHTWRSLPVSEKQAYKAAEEMDMQVYKEQLALYKAQLTPSQKAALMEERIKKKASRELKRKKKELAMFGKPKKPYNSFNFFMAERFQEAKGISAPAKIKWLGDEWQNLSSSEKQNYVQLAEDDKIRYANEMKLWKEQMIEAGREDLLSSEKRFRMLRNKGTKPVKVSEVKTVMISKTAKASSSPEVLAKVVKTKKSEE</sequence>
<keyword evidence="2" id="KW-0597">Phosphoprotein</keyword>
<organism evidence="16 17">
    <name type="scientific">Alligator sinensis</name>
    <name type="common">Chinese alligator</name>
    <dbReference type="NCBI Taxonomy" id="38654"/>
    <lineage>
        <taxon>Eukaryota</taxon>
        <taxon>Metazoa</taxon>
        <taxon>Chordata</taxon>
        <taxon>Craniata</taxon>
        <taxon>Vertebrata</taxon>
        <taxon>Euteleostomi</taxon>
        <taxon>Archelosauria</taxon>
        <taxon>Archosauria</taxon>
        <taxon>Crocodylia</taxon>
        <taxon>Alligatoridae</taxon>
        <taxon>Alligatorinae</taxon>
        <taxon>Alligator</taxon>
    </lineage>
</organism>
<dbReference type="KEGG" id="asn:102376972"/>
<evidence type="ECO:0000256" key="3">
    <source>
        <dbReference type="ARBA" id="ARBA00022737"/>
    </source>
</evidence>
<evidence type="ECO:0000256" key="14">
    <source>
        <dbReference type="PROSITE-ProRule" id="PRU00267"/>
    </source>
</evidence>
<keyword evidence="7" id="KW-0496">Mitochondrion</keyword>
<keyword evidence="4" id="KW-0809">Transit peptide</keyword>
<gene>
    <name evidence="17" type="primary">TFAM</name>
</gene>
<feature type="DNA-binding region" description="HMG box" evidence="14">
    <location>
        <begin position="149"/>
        <end position="213"/>
    </location>
</feature>
<accession>A0A1U7S0C8</accession>